<gene>
    <name evidence="6" type="ORF">Sradi_6334500</name>
</gene>
<dbReference type="GO" id="GO:0005886">
    <property type="term" value="C:plasma membrane"/>
    <property type="evidence" value="ECO:0007669"/>
    <property type="project" value="TreeGrafter"/>
</dbReference>
<keyword evidence="3" id="KW-0812">Transmembrane</keyword>
<keyword evidence="4" id="KW-1133">Transmembrane helix</keyword>
<protein>
    <submittedName>
        <fullName evidence="6">ALA-interacting subunit</fullName>
    </submittedName>
</protein>
<comment type="subcellular location">
    <subcellularLocation>
        <location evidence="1">Membrane</location>
    </subcellularLocation>
</comment>
<dbReference type="InterPro" id="IPR005045">
    <property type="entry name" value="CDC50/LEM3_fam"/>
</dbReference>
<comment type="caution">
    <text evidence="6">The sequence shown here is derived from an EMBL/GenBank/DDBJ whole genome shotgun (WGS) entry which is preliminary data.</text>
</comment>
<evidence type="ECO:0000256" key="1">
    <source>
        <dbReference type="ARBA" id="ARBA00004370"/>
    </source>
</evidence>
<accession>A0AAW2K2U7</accession>
<dbReference type="AlphaFoldDB" id="A0AAW2K2U7"/>
<comment type="similarity">
    <text evidence="2">Belongs to the CDC50/LEM3 family.</text>
</comment>
<sequence>MRDLFMDEFAVSLLVQELGLIIYQFTQQNLPACKPVLSPVWIPKLMKAPIYIYYQLDNYYQNHRRPYGDTTNLSWNWKPMSG</sequence>
<dbReference type="Pfam" id="PF03381">
    <property type="entry name" value="CDC50"/>
    <property type="match status" value="1"/>
</dbReference>
<dbReference type="PANTHER" id="PTHR10926:SF29">
    <property type="entry name" value="ALA-INTERACTING SUBUNIT 2-RELATED"/>
    <property type="match status" value="1"/>
</dbReference>
<evidence type="ECO:0000256" key="5">
    <source>
        <dbReference type="ARBA" id="ARBA00023136"/>
    </source>
</evidence>
<evidence type="ECO:0000313" key="6">
    <source>
        <dbReference type="EMBL" id="KAL0300577.1"/>
    </source>
</evidence>
<keyword evidence="5" id="KW-0472">Membrane</keyword>
<dbReference type="GO" id="GO:0005794">
    <property type="term" value="C:Golgi apparatus"/>
    <property type="evidence" value="ECO:0007669"/>
    <property type="project" value="TreeGrafter"/>
</dbReference>
<evidence type="ECO:0000256" key="4">
    <source>
        <dbReference type="ARBA" id="ARBA00022989"/>
    </source>
</evidence>
<reference evidence="6" key="1">
    <citation type="submission" date="2020-06" db="EMBL/GenBank/DDBJ databases">
        <authorList>
            <person name="Li T."/>
            <person name="Hu X."/>
            <person name="Zhang T."/>
            <person name="Song X."/>
            <person name="Zhang H."/>
            <person name="Dai N."/>
            <person name="Sheng W."/>
            <person name="Hou X."/>
            <person name="Wei L."/>
        </authorList>
    </citation>
    <scope>NUCLEOTIDE SEQUENCE</scope>
    <source>
        <strain evidence="6">G02</strain>
        <tissue evidence="6">Leaf</tissue>
    </source>
</reference>
<dbReference type="EMBL" id="JACGWJ010000030">
    <property type="protein sequence ID" value="KAL0300577.1"/>
    <property type="molecule type" value="Genomic_DNA"/>
</dbReference>
<reference evidence="6" key="2">
    <citation type="journal article" date="2024" name="Plant">
        <title>Genomic evolution and insights into agronomic trait innovations of Sesamum species.</title>
        <authorList>
            <person name="Miao H."/>
            <person name="Wang L."/>
            <person name="Qu L."/>
            <person name="Liu H."/>
            <person name="Sun Y."/>
            <person name="Le M."/>
            <person name="Wang Q."/>
            <person name="Wei S."/>
            <person name="Zheng Y."/>
            <person name="Lin W."/>
            <person name="Duan Y."/>
            <person name="Cao H."/>
            <person name="Xiong S."/>
            <person name="Wang X."/>
            <person name="Wei L."/>
            <person name="Li C."/>
            <person name="Ma Q."/>
            <person name="Ju M."/>
            <person name="Zhao R."/>
            <person name="Li G."/>
            <person name="Mu C."/>
            <person name="Tian Q."/>
            <person name="Mei H."/>
            <person name="Zhang T."/>
            <person name="Gao T."/>
            <person name="Zhang H."/>
        </authorList>
    </citation>
    <scope>NUCLEOTIDE SEQUENCE</scope>
    <source>
        <strain evidence="6">G02</strain>
    </source>
</reference>
<proteinExistence type="inferred from homology"/>
<dbReference type="PANTHER" id="PTHR10926">
    <property type="entry name" value="CELL CYCLE CONTROL PROTEIN 50"/>
    <property type="match status" value="1"/>
</dbReference>
<name>A0AAW2K2U7_SESRA</name>
<organism evidence="6">
    <name type="scientific">Sesamum radiatum</name>
    <name type="common">Black benniseed</name>
    <dbReference type="NCBI Taxonomy" id="300843"/>
    <lineage>
        <taxon>Eukaryota</taxon>
        <taxon>Viridiplantae</taxon>
        <taxon>Streptophyta</taxon>
        <taxon>Embryophyta</taxon>
        <taxon>Tracheophyta</taxon>
        <taxon>Spermatophyta</taxon>
        <taxon>Magnoliopsida</taxon>
        <taxon>eudicotyledons</taxon>
        <taxon>Gunneridae</taxon>
        <taxon>Pentapetalae</taxon>
        <taxon>asterids</taxon>
        <taxon>lamiids</taxon>
        <taxon>Lamiales</taxon>
        <taxon>Pedaliaceae</taxon>
        <taxon>Sesamum</taxon>
    </lineage>
</organism>
<evidence type="ECO:0000256" key="3">
    <source>
        <dbReference type="ARBA" id="ARBA00022692"/>
    </source>
</evidence>
<dbReference type="GO" id="GO:0005783">
    <property type="term" value="C:endoplasmic reticulum"/>
    <property type="evidence" value="ECO:0007669"/>
    <property type="project" value="TreeGrafter"/>
</dbReference>
<evidence type="ECO:0000256" key="2">
    <source>
        <dbReference type="ARBA" id="ARBA00009457"/>
    </source>
</evidence>